<evidence type="ECO:0000259" key="1">
    <source>
        <dbReference type="Pfam" id="PF01882"/>
    </source>
</evidence>
<dbReference type="InterPro" id="IPR002881">
    <property type="entry name" value="DUF58"/>
</dbReference>
<dbReference type="KEGG" id="ari:UM93_05520"/>
<evidence type="ECO:0000313" key="3">
    <source>
        <dbReference type="Proteomes" id="UP000061839"/>
    </source>
</evidence>
<name>A0A0D4BXE3_9MICC</name>
<accession>A0A0D4BXE3</accession>
<dbReference type="OrthoDB" id="9776116at2"/>
<organism evidence="2 3">
    <name type="scientific">Psychromicrobium lacuslunae</name>
    <dbReference type="NCBI Taxonomy" id="1618207"/>
    <lineage>
        <taxon>Bacteria</taxon>
        <taxon>Bacillati</taxon>
        <taxon>Actinomycetota</taxon>
        <taxon>Actinomycetes</taxon>
        <taxon>Micrococcales</taxon>
        <taxon>Micrococcaceae</taxon>
        <taxon>Psychromicrobium</taxon>
    </lineage>
</organism>
<dbReference type="STRING" id="1618207.UM93_05520"/>
<dbReference type="Pfam" id="PF01882">
    <property type="entry name" value="DUF58"/>
    <property type="match status" value="1"/>
</dbReference>
<dbReference type="PATRIC" id="fig|1618207.4.peg.1122"/>
<evidence type="ECO:0000313" key="2">
    <source>
        <dbReference type="EMBL" id="AJT41112.1"/>
    </source>
</evidence>
<dbReference type="Proteomes" id="UP000061839">
    <property type="component" value="Chromosome"/>
</dbReference>
<dbReference type="PANTHER" id="PTHR33608">
    <property type="entry name" value="BLL2464 PROTEIN"/>
    <property type="match status" value="1"/>
</dbReference>
<dbReference type="RefSeq" id="WP_045074224.1">
    <property type="nucleotide sequence ID" value="NZ_CP011005.1"/>
</dbReference>
<dbReference type="EMBL" id="CP011005">
    <property type="protein sequence ID" value="AJT41112.1"/>
    <property type="molecule type" value="Genomic_DNA"/>
</dbReference>
<reference evidence="2 3" key="1">
    <citation type="journal article" date="2015" name="Genome Announc.">
        <title>Complete Genome Sequencing of Protease-Producing Novel Arthrobacter sp. Strain IHBB 11108 Using PacBio Single-Molecule Real-Time Sequencing Technology.</title>
        <authorList>
            <person name="Kiran S."/>
            <person name="Swarnkar M.K."/>
            <person name="Pal M."/>
            <person name="Thakur R."/>
            <person name="Tewari R."/>
            <person name="Singh A.K."/>
            <person name="Gulati A."/>
        </authorList>
    </citation>
    <scope>NUCLEOTIDE SEQUENCE [LARGE SCALE GENOMIC DNA]</scope>
    <source>
        <strain evidence="2 3">IHBB 11108</strain>
    </source>
</reference>
<sequence length="295" mass="32847">MAQLLQKVKSKMFIFAHRKARGMLNGEYDAIFRGRSLDFDDLRGYVPGDEIRDIDWKATARHGSPLVKRYVAIRKQTVLLVADTGRNMAAVASGGETKKDIMVMALGVIGYLAIKHGDTVGLVYGDAEQTAMLPARGTEAHLEALLQRVDSTTSLSSGRSELTAQLSFIAKNVRQRRLIFVVADEHPVTAEQERLLRRLRAQHEVLWLVVSDADLSGADALRRDSFDVERLDPVVSILTKDPRLAAEYTAAVGQRRAQIVEAMARQGIPLEWLGHSSEVMTTLFSLLERQRRAGR</sequence>
<keyword evidence="3" id="KW-1185">Reference proteome</keyword>
<dbReference type="AlphaFoldDB" id="A0A0D4BXE3"/>
<proteinExistence type="predicted"/>
<dbReference type="HOGENOM" id="CLU_054927_0_0_11"/>
<dbReference type="PANTHER" id="PTHR33608:SF6">
    <property type="entry name" value="BLL2464 PROTEIN"/>
    <property type="match status" value="1"/>
</dbReference>
<protein>
    <recommendedName>
        <fullName evidence="1">DUF58 domain-containing protein</fullName>
    </recommendedName>
</protein>
<feature type="domain" description="DUF58" evidence="1">
    <location>
        <begin position="42"/>
        <end position="213"/>
    </location>
</feature>
<gene>
    <name evidence="2" type="ORF">UM93_05520</name>
</gene>